<sequence>MEGNEWIDGYLNAFLEIGSDVHRNCAPSSRSSPKNRVGAEETRQVWRVSRYFVEEVVSKFEERDIHQSWAKATVRRNDKIQSVRLENLCWRIWFERRKWKRIESERAQGRAARERGQRDAEEELLEDLSDSEKLELAEANSSSSSGSGTKKKCMLRNLSVLHSWSDQERGRNMYIVLISLHGLVRGENMELGRDSDTGGQVKYVVELAKSLAAMPGVYRVDLLTRQICATDEVDWSYCEPTEMLCCTGGESSGAYIVRIPCGPREQYLRKELLWPHIEEFVDGALAHIKDMAKVLADQLHHHLYHGNTNGTTPPAASRELVWPQVVHGHYADAGYAAALISGALNVPMVMTGHSLGRNKLEQLLVQGRQSREDVNSTYKIFRRIEAEETCLDVAELVITSTKQEVVEQWGDYYFGYDVKVDRVLKIRAKKGLNCHGRFMPRMVVIPPGMDFSNVVLDSETAAIANEIHGNTVSLPTSPKMDPPIWGDIMRFLHNPHKPMILALARPDPKKNITTLLKAYGECMLLRDLANLTLIMGNRDDIDDMSAANASVLTTVLKLIDKYDLHGQVSYPKHHKQYEVPAIYQLAAKTKGVFINPALVEPFGLTLIEAAAHGLPMVATSNGGPVDIQQALHNGLLVDPHDDKAIAEALLKLLADRGLWLECQRNGLKNINVYSWPEHCRTYLSRIISCRTRHPEWSTEDSYSNEVELDSSLHDSQEISLRLSVDGERFQSYGSVTNGKSSITVEDIKRFVEKYAQSHKKNASDVPEEAKSSELGTITTTAAAAATRWPLLRRRKNLLVLAVDNLRSHELVRDVVIAGRSYGGKSETGLVISTSLTASEVQLGLKAVGVSVLEFDALVCSSGAELYYPVASGSSSERDEQKGDPSSLPLLSKDLDYEKHVEFRWNIEGMEKTLARLFELQNGRASGIVKEAKRSNSRCLAYQTASRNSYHGMKIEELHEKLRMRGLRCHIVSCQNGTRLHVLPLFASRWSALRYLYIRWGVEIPNMFVCVGKSGDSDHEMLSRGSHKTIVWRSKRSQEEDLSSGVDAASNSEELLAAMALFVHR</sequence>
<dbReference type="GeneID" id="9654515"/>
<dbReference type="InParanoid" id="D8QZA5"/>
<dbReference type="OrthoDB" id="512920at2759"/>
<comment type="pathway">
    <text evidence="1 8">Glycan biosynthesis; sucrose biosynthesis; sucrose from D-fructose 6-phosphate and UDP-alpha-D-glucose: step 1/2.</text>
</comment>
<dbReference type="STRING" id="88036.D8QZA5"/>
<evidence type="ECO:0000313" key="11">
    <source>
        <dbReference type="EMBL" id="EFJ34374.1"/>
    </source>
</evidence>
<evidence type="ECO:0000256" key="3">
    <source>
        <dbReference type="ARBA" id="ARBA00011774"/>
    </source>
</evidence>
<organism evidence="12">
    <name type="scientific">Selaginella moellendorffii</name>
    <name type="common">Spikemoss</name>
    <dbReference type="NCBI Taxonomy" id="88036"/>
    <lineage>
        <taxon>Eukaryota</taxon>
        <taxon>Viridiplantae</taxon>
        <taxon>Streptophyta</taxon>
        <taxon>Embryophyta</taxon>
        <taxon>Tracheophyta</taxon>
        <taxon>Lycopodiopsida</taxon>
        <taxon>Selaginellales</taxon>
        <taxon>Selaginellaceae</taxon>
        <taxon>Selaginella</taxon>
    </lineage>
</organism>
<keyword evidence="12" id="KW-1185">Reference proteome</keyword>
<dbReference type="NCBIfam" id="TIGR02468">
    <property type="entry name" value="sucrsPsyn_pln"/>
    <property type="match status" value="1"/>
</dbReference>
<dbReference type="Proteomes" id="UP000001514">
    <property type="component" value="Unassembled WGS sequence"/>
</dbReference>
<evidence type="ECO:0000256" key="5">
    <source>
        <dbReference type="ARBA" id="ARBA00022676"/>
    </source>
</evidence>
<evidence type="ECO:0000256" key="1">
    <source>
        <dbReference type="ARBA" id="ARBA00005027"/>
    </source>
</evidence>
<dbReference type="EMBL" id="GL377569">
    <property type="protein sequence ID" value="EFJ34374.1"/>
    <property type="molecule type" value="Genomic_DNA"/>
</dbReference>
<dbReference type="InterPro" id="IPR001296">
    <property type="entry name" value="Glyco_trans_1"/>
</dbReference>
<evidence type="ECO:0000256" key="6">
    <source>
        <dbReference type="ARBA" id="ARBA00022679"/>
    </source>
</evidence>
<dbReference type="GO" id="GO:0005986">
    <property type="term" value="P:sucrose biosynthetic process"/>
    <property type="evidence" value="ECO:0007669"/>
    <property type="project" value="UniProtKB-UniRule"/>
</dbReference>
<dbReference type="InterPro" id="IPR035659">
    <property type="entry name" value="SPS_C"/>
</dbReference>
<evidence type="ECO:0000256" key="4">
    <source>
        <dbReference type="ARBA" id="ARBA00012536"/>
    </source>
</evidence>
<dbReference type="Gramene" id="EFJ34374">
    <property type="protein sequence ID" value="EFJ34374"/>
    <property type="gene ID" value="SELMODRAFT_81492"/>
</dbReference>
<evidence type="ECO:0000259" key="9">
    <source>
        <dbReference type="Pfam" id="PF00534"/>
    </source>
</evidence>
<dbReference type="Gene3D" id="3.40.50.2000">
    <property type="entry name" value="Glycogen Phosphorylase B"/>
    <property type="match status" value="2"/>
</dbReference>
<comment type="similarity">
    <text evidence="2 8">Belongs to the glycosyltransferase 1 family.</text>
</comment>
<evidence type="ECO:0000313" key="12">
    <source>
        <dbReference type="Proteomes" id="UP000001514"/>
    </source>
</evidence>
<dbReference type="OMA" id="MEGNEWI"/>
<keyword evidence="5 8" id="KW-0328">Glycosyltransferase</keyword>
<evidence type="ECO:0000256" key="7">
    <source>
        <dbReference type="ARBA" id="ARBA00047471"/>
    </source>
</evidence>
<dbReference type="HOGENOM" id="CLU_009583_24_0_1"/>
<protein>
    <recommendedName>
        <fullName evidence="4 8">Sucrose-phosphate synthase</fullName>
        <ecNumber evidence="4 8">2.4.1.14</ecNumber>
    </recommendedName>
</protein>
<evidence type="ECO:0000256" key="2">
    <source>
        <dbReference type="ARBA" id="ARBA00006530"/>
    </source>
</evidence>
<reference evidence="11 12" key="1">
    <citation type="journal article" date="2011" name="Science">
        <title>The Selaginella genome identifies genetic changes associated with the evolution of vascular plants.</title>
        <authorList>
            <person name="Banks J.A."/>
            <person name="Nishiyama T."/>
            <person name="Hasebe M."/>
            <person name="Bowman J.L."/>
            <person name="Gribskov M."/>
            <person name="dePamphilis C."/>
            <person name="Albert V.A."/>
            <person name="Aono N."/>
            <person name="Aoyama T."/>
            <person name="Ambrose B.A."/>
            <person name="Ashton N.W."/>
            <person name="Axtell M.J."/>
            <person name="Barker E."/>
            <person name="Barker M.S."/>
            <person name="Bennetzen J.L."/>
            <person name="Bonawitz N.D."/>
            <person name="Chapple C."/>
            <person name="Cheng C."/>
            <person name="Correa L.G."/>
            <person name="Dacre M."/>
            <person name="DeBarry J."/>
            <person name="Dreyer I."/>
            <person name="Elias M."/>
            <person name="Engstrom E.M."/>
            <person name="Estelle M."/>
            <person name="Feng L."/>
            <person name="Finet C."/>
            <person name="Floyd S.K."/>
            <person name="Frommer W.B."/>
            <person name="Fujita T."/>
            <person name="Gramzow L."/>
            <person name="Gutensohn M."/>
            <person name="Harholt J."/>
            <person name="Hattori M."/>
            <person name="Heyl A."/>
            <person name="Hirai T."/>
            <person name="Hiwatashi Y."/>
            <person name="Ishikawa M."/>
            <person name="Iwata M."/>
            <person name="Karol K.G."/>
            <person name="Koehler B."/>
            <person name="Kolukisaoglu U."/>
            <person name="Kubo M."/>
            <person name="Kurata T."/>
            <person name="Lalonde S."/>
            <person name="Li K."/>
            <person name="Li Y."/>
            <person name="Litt A."/>
            <person name="Lyons E."/>
            <person name="Manning G."/>
            <person name="Maruyama T."/>
            <person name="Michael T.P."/>
            <person name="Mikami K."/>
            <person name="Miyazaki S."/>
            <person name="Morinaga S."/>
            <person name="Murata T."/>
            <person name="Mueller-Roeber B."/>
            <person name="Nelson D.R."/>
            <person name="Obara M."/>
            <person name="Oguri Y."/>
            <person name="Olmstead R.G."/>
            <person name="Onodera N."/>
            <person name="Petersen B.L."/>
            <person name="Pils B."/>
            <person name="Prigge M."/>
            <person name="Rensing S.A."/>
            <person name="Riano-Pachon D.M."/>
            <person name="Roberts A.W."/>
            <person name="Sato Y."/>
            <person name="Scheller H.V."/>
            <person name="Schulz B."/>
            <person name="Schulz C."/>
            <person name="Shakirov E.V."/>
            <person name="Shibagaki N."/>
            <person name="Shinohara N."/>
            <person name="Shippen D.E."/>
            <person name="Soerensen I."/>
            <person name="Sotooka R."/>
            <person name="Sugimoto N."/>
            <person name="Sugita M."/>
            <person name="Sumikawa N."/>
            <person name="Tanurdzic M."/>
            <person name="Theissen G."/>
            <person name="Ulvskov P."/>
            <person name="Wakazuki S."/>
            <person name="Weng J.K."/>
            <person name="Willats W.W."/>
            <person name="Wipf D."/>
            <person name="Wolf P.G."/>
            <person name="Yang L."/>
            <person name="Zimmer A.D."/>
            <person name="Zhu Q."/>
            <person name="Mitros T."/>
            <person name="Hellsten U."/>
            <person name="Loque D."/>
            <person name="Otillar R."/>
            <person name="Salamov A."/>
            <person name="Schmutz J."/>
            <person name="Shapiro H."/>
            <person name="Lindquist E."/>
            <person name="Lucas S."/>
            <person name="Rokhsar D."/>
            <person name="Grigoriev I.V."/>
        </authorList>
    </citation>
    <scope>NUCLEOTIDE SEQUENCE [LARGE SCALE GENOMIC DNA]</scope>
</reference>
<proteinExistence type="inferred from homology"/>
<feature type="domain" description="Glycosyl transferase family 1" evidence="9">
    <location>
        <begin position="493"/>
        <end position="666"/>
    </location>
</feature>
<dbReference type="KEGG" id="smo:SELMODRAFT_81492"/>
<dbReference type="eggNOG" id="KOG0853">
    <property type="taxonomic scope" value="Eukaryota"/>
</dbReference>
<feature type="domain" description="Sucrose phosphatase-like" evidence="10">
    <location>
        <begin position="891"/>
        <end position="1041"/>
    </location>
</feature>
<dbReference type="UniPathway" id="UPA00371">
    <property type="reaction ID" value="UER00545"/>
</dbReference>
<keyword evidence="6 8" id="KW-0808">Transferase</keyword>
<comment type="catalytic activity">
    <reaction evidence="7 8">
        <text>beta-D-fructose 6-phosphate + UDP-alpha-D-glucose = sucrose 6(F)-phosphate + UDP + H(+)</text>
        <dbReference type="Rhea" id="RHEA:22172"/>
        <dbReference type="ChEBI" id="CHEBI:15378"/>
        <dbReference type="ChEBI" id="CHEBI:57634"/>
        <dbReference type="ChEBI" id="CHEBI:57723"/>
        <dbReference type="ChEBI" id="CHEBI:58223"/>
        <dbReference type="ChEBI" id="CHEBI:58885"/>
        <dbReference type="EC" id="2.4.1.14"/>
    </reaction>
</comment>
<dbReference type="PANTHER" id="PTHR46039:SF5">
    <property type="entry name" value="SUCROSE-PHOSPHATE SYNTHASE 3-RELATED"/>
    <property type="match status" value="1"/>
</dbReference>
<dbReference type="SUPFAM" id="SSF53756">
    <property type="entry name" value="UDP-Glycosyltransferase/glycogen phosphorylase"/>
    <property type="match status" value="1"/>
</dbReference>
<dbReference type="EC" id="2.4.1.14" evidence="4 8"/>
<dbReference type="InterPro" id="IPR012819">
    <property type="entry name" value="SPS_pln"/>
</dbReference>
<comment type="function">
    <text evidence="8">Plays a role in photosynthetic sucrose synthesis by catalyzing the rate-limiting step of sucrose biosynthesis from UDP-glucose and fructose- 6-phosphate. Involved in the regulation of carbon partitioning in the leaves of plants. May regulate the synthesis of sucrose and therefore play a major role as a limiting factor in the export of photoassimilates out of the leaf. Plays a role for sucrose availability that is essential for plant growth and fiber elongation.</text>
</comment>
<comment type="subunit">
    <text evidence="3 8">Homodimer or homotetramer.</text>
</comment>
<dbReference type="CDD" id="cd03800">
    <property type="entry name" value="GT4_sucrose_synthase"/>
    <property type="match status" value="1"/>
</dbReference>
<dbReference type="InterPro" id="IPR006380">
    <property type="entry name" value="SPP-like_dom"/>
</dbReference>
<dbReference type="CDD" id="cd16419">
    <property type="entry name" value="HAD_SPS"/>
    <property type="match status" value="1"/>
</dbReference>
<dbReference type="Pfam" id="PF00534">
    <property type="entry name" value="Glycos_transf_1"/>
    <property type="match status" value="1"/>
</dbReference>
<evidence type="ECO:0000256" key="8">
    <source>
        <dbReference type="RuleBase" id="RU368006"/>
    </source>
</evidence>
<dbReference type="GO" id="GO:0046524">
    <property type="term" value="F:sucrose-phosphate synthase activity"/>
    <property type="evidence" value="ECO:0007669"/>
    <property type="project" value="UniProtKB-UniRule"/>
</dbReference>
<gene>
    <name evidence="11" type="primary">Sps1</name>
    <name evidence="11" type="ORF">SELMODRAFT_81492</name>
</gene>
<accession>D8QZA5</accession>
<dbReference type="Pfam" id="PF05116">
    <property type="entry name" value="S6PP"/>
    <property type="match status" value="1"/>
</dbReference>
<dbReference type="InterPro" id="IPR044161">
    <property type="entry name" value="SPS"/>
</dbReference>
<evidence type="ECO:0000259" key="10">
    <source>
        <dbReference type="Pfam" id="PF05116"/>
    </source>
</evidence>
<dbReference type="PANTHER" id="PTHR46039">
    <property type="entry name" value="SUCROSE-PHOSPHATE SYNTHASE 3-RELATED"/>
    <property type="match status" value="1"/>
</dbReference>
<dbReference type="AlphaFoldDB" id="D8QZA5"/>
<name>D8QZA5_SELML</name>